<protein>
    <submittedName>
        <fullName evidence="2">Uncharacterized protein</fullName>
    </submittedName>
</protein>
<comment type="caution">
    <text evidence="2">The sequence shown here is derived from an EMBL/GenBank/DDBJ whole genome shotgun (WGS) entry which is preliminary data.</text>
</comment>
<name>A0A813HHM9_POLGL</name>
<organism evidence="2 3">
    <name type="scientific">Polarella glacialis</name>
    <name type="common">Dinoflagellate</name>
    <dbReference type="NCBI Taxonomy" id="89957"/>
    <lineage>
        <taxon>Eukaryota</taxon>
        <taxon>Sar</taxon>
        <taxon>Alveolata</taxon>
        <taxon>Dinophyceae</taxon>
        <taxon>Suessiales</taxon>
        <taxon>Suessiaceae</taxon>
        <taxon>Polarella</taxon>
    </lineage>
</organism>
<evidence type="ECO:0000313" key="3">
    <source>
        <dbReference type="Proteomes" id="UP000654075"/>
    </source>
</evidence>
<feature type="region of interest" description="Disordered" evidence="1">
    <location>
        <begin position="120"/>
        <end position="151"/>
    </location>
</feature>
<gene>
    <name evidence="2" type="ORF">PGLA1383_LOCUS53247</name>
</gene>
<dbReference type="OrthoDB" id="286301at2759"/>
<accession>A0A813HHM9</accession>
<feature type="compositionally biased region" description="Low complexity" evidence="1">
    <location>
        <begin position="138"/>
        <end position="150"/>
    </location>
</feature>
<proteinExistence type="predicted"/>
<dbReference type="Proteomes" id="UP000654075">
    <property type="component" value="Unassembled WGS sequence"/>
</dbReference>
<evidence type="ECO:0000313" key="2">
    <source>
        <dbReference type="EMBL" id="CAE8637948.1"/>
    </source>
</evidence>
<sequence length="890" mass="95357">MSISRVKNEAKPQEVMRVMRACYKSLDLHTFNMADFGLVIQNHIVFLRQCLLVTRRPNEGLLEQAGLLAFPENPSTVKLFASQLCKAVQNCRQKKGKITNGTRQISEVLEIIKLLETESSVSAESSPRTPSRSPPPGESLSRRAPSSSSLDGIMVSPGRILASYGLKATSSHAVTESRETLEIYSSQEAHCSQCEPPALPAPKLAAAISRPTATGQVTIYLDSSRRASVRVIDGQMHVAEMFTGPAGFAMGRFPGEIVEYSSEMPNLLLGITQAKKQPKKLKTAVVRAYGKMWYKNTKSYGVRQKFLANKQIFTVRRKDGSMKQNALMAVADAALYRLNTSQLSEQAVKTWVEAAGSVQQQLWLFNPRLEASSCWQTAPPAAFRGSAFASAAAGVLPPSAVADASAPSSVNLVGLTAVGATLAAAASTSRRGQKVAEKSGRAAVVARRAETIAATAIANGNFTILVKALQKAGLVDGQKVTTAQSGQLAVQIAGGKVKVGPRDGGIEAEVTAEGLSGQIVEVLIDGVACKILEASNERALVRVPACGSSLRPKVEVRAIDWQNYVASEGSGFEYYTPLGFGVCGLNVKLSAGSDLPGGRVMSVASRTSGLMNGMVLTAEPLLPLPTPAAMPVLLTDSVEVAPDWKPPFVTSPTLSFSPAPRSRIDSEEATKDKTRRYYFELEVLEIADKRSSKTLSLGFAWRLPQGLLIDESEETELQRQDSMASLELRRSISKGVERRPSISAWVRGSGLPESAAALPRSVVIGGDLPKAFVGGQEVARINTGWRPLLDLVPGSVLGALLEVDAGDEQMRLAVFQDGERRAFAEAPVPRDWRWPSLGDPSGVVDVCGNVLRVALRQNARPPVPSLKSEIQTPPAEEGDAVNRTLSEPLE</sequence>
<evidence type="ECO:0000256" key="1">
    <source>
        <dbReference type="SAM" id="MobiDB-lite"/>
    </source>
</evidence>
<feature type="region of interest" description="Disordered" evidence="1">
    <location>
        <begin position="860"/>
        <end position="890"/>
    </location>
</feature>
<dbReference type="EMBL" id="CAJNNV010031815">
    <property type="protein sequence ID" value="CAE8637948.1"/>
    <property type="molecule type" value="Genomic_DNA"/>
</dbReference>
<dbReference type="AlphaFoldDB" id="A0A813HHM9"/>
<dbReference type="CDD" id="cd00102">
    <property type="entry name" value="IPT"/>
    <property type="match status" value="1"/>
</dbReference>
<keyword evidence="3" id="KW-1185">Reference proteome</keyword>
<reference evidence="2" key="1">
    <citation type="submission" date="2021-02" db="EMBL/GenBank/DDBJ databases">
        <authorList>
            <person name="Dougan E. K."/>
            <person name="Rhodes N."/>
            <person name="Thang M."/>
            <person name="Chan C."/>
        </authorList>
    </citation>
    <scope>NUCLEOTIDE SEQUENCE</scope>
</reference>